<feature type="transmembrane region" description="Helical" evidence="1">
    <location>
        <begin position="71"/>
        <end position="95"/>
    </location>
</feature>
<protein>
    <submittedName>
        <fullName evidence="2">Uncharacterized protein</fullName>
    </submittedName>
</protein>
<gene>
    <name evidence="2" type="ORF">SAMN02927923_01627</name>
</gene>
<dbReference type="EMBL" id="FMVJ01000004">
    <property type="protein sequence ID" value="SCY54643.1"/>
    <property type="molecule type" value="Genomic_DNA"/>
</dbReference>
<feature type="transmembrane region" description="Helical" evidence="1">
    <location>
        <begin position="12"/>
        <end position="36"/>
    </location>
</feature>
<accession>A0A1G5GSW9</accession>
<evidence type="ECO:0000313" key="2">
    <source>
        <dbReference type="EMBL" id="SCY54643.1"/>
    </source>
</evidence>
<feature type="transmembrane region" description="Helical" evidence="1">
    <location>
        <begin position="107"/>
        <end position="127"/>
    </location>
</feature>
<evidence type="ECO:0000313" key="3">
    <source>
        <dbReference type="Proteomes" id="UP000199569"/>
    </source>
</evidence>
<dbReference type="Proteomes" id="UP000199569">
    <property type="component" value="Unassembled WGS sequence"/>
</dbReference>
<keyword evidence="1" id="KW-0472">Membrane</keyword>
<organism evidence="2 3">
    <name type="scientific">Microvirga guangxiensis</name>
    <dbReference type="NCBI Taxonomy" id="549386"/>
    <lineage>
        <taxon>Bacteria</taxon>
        <taxon>Pseudomonadati</taxon>
        <taxon>Pseudomonadota</taxon>
        <taxon>Alphaproteobacteria</taxon>
        <taxon>Hyphomicrobiales</taxon>
        <taxon>Methylobacteriaceae</taxon>
        <taxon>Microvirga</taxon>
    </lineage>
</organism>
<evidence type="ECO:0000256" key="1">
    <source>
        <dbReference type="SAM" id="Phobius"/>
    </source>
</evidence>
<reference evidence="2 3" key="1">
    <citation type="submission" date="2016-10" db="EMBL/GenBank/DDBJ databases">
        <authorList>
            <person name="de Groot N.N."/>
        </authorList>
    </citation>
    <scope>NUCLEOTIDE SEQUENCE [LARGE SCALE GENOMIC DNA]</scope>
    <source>
        <strain evidence="2 3">CGMCC 1.7666</strain>
    </source>
</reference>
<name>A0A1G5GSW9_9HYPH</name>
<proteinExistence type="predicted"/>
<keyword evidence="1" id="KW-1133">Transmembrane helix</keyword>
<dbReference type="STRING" id="549386.SAMN02927923_01627"/>
<dbReference type="AlphaFoldDB" id="A0A1G5GSW9"/>
<dbReference type="InterPro" id="IPR020509">
    <property type="entry name" value="Uncharacterised_YnzE"/>
</dbReference>
<sequence>MQSDVMPLTLKSLALGFGLTAAIFVLFSFAGHLFFLEGRRPFQLNFTGGAALGLLLGLLNHRILRAPKSKAVTAMALTAVPGMLIMAAVGSHFAVFFPDLNPSLDKVFGSLMLWFYGFALVGALWSARSS</sequence>
<keyword evidence="1" id="KW-0812">Transmembrane</keyword>
<keyword evidence="3" id="KW-1185">Reference proteome</keyword>
<dbReference type="Pfam" id="PF17329">
    <property type="entry name" value="DUF5367"/>
    <property type="match status" value="1"/>
</dbReference>
<feature type="transmembrane region" description="Helical" evidence="1">
    <location>
        <begin position="42"/>
        <end position="59"/>
    </location>
</feature>